<reference evidence="1 2" key="2">
    <citation type="submission" date="2017-12" db="EMBL/GenBank/DDBJ databases">
        <title>Genome sequence of Rhizobium sullae HCNT1 isolated from Sulla coronaria nodules and featuring peculiar denitrification phenotypes.</title>
        <authorList>
            <person name="De Diego-Diaz B."/>
            <person name="Treu L."/>
            <person name="Campanaro S."/>
            <person name="Da Silva Duarte V."/>
            <person name="Basaglia M."/>
            <person name="Favaro L."/>
            <person name="Casella S."/>
            <person name="Squartini A."/>
        </authorList>
    </citation>
    <scope>NUCLEOTIDE SEQUENCE [LARGE SCALE GENOMIC DNA]</scope>
    <source>
        <strain evidence="1 2">HCNT1</strain>
    </source>
</reference>
<dbReference type="AlphaFoldDB" id="A0A2N0DAE5"/>
<evidence type="ECO:0000313" key="2">
    <source>
        <dbReference type="Proteomes" id="UP000232164"/>
    </source>
</evidence>
<dbReference type="STRING" id="1041146.GCA_000427985_04149"/>
<protein>
    <submittedName>
        <fullName evidence="1">Uncharacterized protein</fullName>
    </submittedName>
</protein>
<reference evidence="1 2" key="1">
    <citation type="submission" date="2017-11" db="EMBL/GenBank/DDBJ databases">
        <authorList>
            <person name="Han C.G."/>
        </authorList>
    </citation>
    <scope>NUCLEOTIDE SEQUENCE [LARGE SCALE GENOMIC DNA]</scope>
    <source>
        <strain evidence="1 2">HCNT1</strain>
    </source>
</reference>
<name>A0A2N0DAE5_RHISU</name>
<gene>
    <name evidence="1" type="ORF">CWR43_13450</name>
</gene>
<accession>A0A2N0DAE5</accession>
<dbReference type="Proteomes" id="UP000232164">
    <property type="component" value="Unassembled WGS sequence"/>
</dbReference>
<proteinExistence type="predicted"/>
<comment type="caution">
    <text evidence="1">The sequence shown here is derived from an EMBL/GenBank/DDBJ whole genome shotgun (WGS) entry which is preliminary data.</text>
</comment>
<dbReference type="RefSeq" id="WP_100771347.1">
    <property type="nucleotide sequence ID" value="NZ_PIQN01000008.1"/>
</dbReference>
<organism evidence="1 2">
    <name type="scientific">Rhizobium sullae</name>
    <name type="common">Rhizobium hedysari</name>
    <dbReference type="NCBI Taxonomy" id="50338"/>
    <lineage>
        <taxon>Bacteria</taxon>
        <taxon>Pseudomonadati</taxon>
        <taxon>Pseudomonadota</taxon>
        <taxon>Alphaproteobacteria</taxon>
        <taxon>Hyphomicrobiales</taxon>
        <taxon>Rhizobiaceae</taxon>
        <taxon>Rhizobium/Agrobacterium group</taxon>
        <taxon>Rhizobium</taxon>
    </lineage>
</organism>
<sequence>MADHGLVKVAGDHPGKDHSSDLGHRLDLPNVMHYLLQFLIIQLTHQTARFRLGDCLFDE</sequence>
<evidence type="ECO:0000313" key="1">
    <source>
        <dbReference type="EMBL" id="PKA43066.1"/>
    </source>
</evidence>
<dbReference type="EMBL" id="PIQN01000008">
    <property type="protein sequence ID" value="PKA43066.1"/>
    <property type="molecule type" value="Genomic_DNA"/>
</dbReference>